<dbReference type="RefSeq" id="WP_157591237.1">
    <property type="nucleotide sequence ID" value="NZ_CP037953.1"/>
</dbReference>
<name>A0A4R6UXE5_9GAMM</name>
<dbReference type="NCBIfam" id="TIGR03545">
    <property type="entry name" value="TIGR03545 family protein"/>
    <property type="match status" value="1"/>
</dbReference>
<evidence type="ECO:0000313" key="3">
    <source>
        <dbReference type="EMBL" id="TDQ50679.1"/>
    </source>
</evidence>
<comment type="caution">
    <text evidence="3">The sequence shown here is derived from an EMBL/GenBank/DDBJ whole genome shotgun (WGS) entry which is preliminary data.</text>
</comment>
<dbReference type="EMBL" id="SNYM01000002">
    <property type="protein sequence ID" value="TDQ50679.1"/>
    <property type="molecule type" value="Genomic_DNA"/>
</dbReference>
<dbReference type="InterPro" id="IPR019934">
    <property type="entry name" value="CHP03545"/>
</dbReference>
<evidence type="ECO:0000256" key="1">
    <source>
        <dbReference type="SAM" id="Coils"/>
    </source>
</evidence>
<feature type="coiled-coil region" evidence="1">
    <location>
        <begin position="223"/>
        <end position="261"/>
    </location>
</feature>
<feature type="coiled-coil region" evidence="1">
    <location>
        <begin position="157"/>
        <end position="184"/>
    </location>
</feature>
<organism evidence="3 4">
    <name type="scientific">Permianibacter aggregans</name>
    <dbReference type="NCBI Taxonomy" id="1510150"/>
    <lineage>
        <taxon>Bacteria</taxon>
        <taxon>Pseudomonadati</taxon>
        <taxon>Pseudomonadota</taxon>
        <taxon>Gammaproteobacteria</taxon>
        <taxon>Pseudomonadales</taxon>
        <taxon>Pseudomonadaceae</taxon>
        <taxon>Permianibacter</taxon>
    </lineage>
</organism>
<keyword evidence="2" id="KW-0472">Membrane</keyword>
<keyword evidence="2" id="KW-0812">Transmembrane</keyword>
<protein>
    <submittedName>
        <fullName evidence="3">Uncharacterized protein (TIGR03545 family)</fullName>
    </submittedName>
</protein>
<dbReference type="AlphaFoldDB" id="A0A4R6UXE5"/>
<gene>
    <name evidence="3" type="ORF">EV696_102362</name>
</gene>
<evidence type="ECO:0000256" key="2">
    <source>
        <dbReference type="SAM" id="Phobius"/>
    </source>
</evidence>
<keyword evidence="1" id="KW-0175">Coiled coil</keyword>
<sequence length="579" mass="64171">MKWLRWQGLVGFFAVIALVALLWWWLADWWIARTIERVGSDTVGAEVNVGQVDLRLQQGQFVLDRLQVTNASQPERNLIEIGQIDARINTEQLLWRRVHIEDMQINGIQFNTMRQSKGWVAEGGPKGIAGLVPEIANFDFAALGDSDSAMALLDNLKLESLQSVQALQNDIQQAREQFEQKRVQLPDEAKIESYQQRFKKLKEGSDGKGLERGLALLGKGKELDQLRKEIKADLNNIRALRDQVQQNYKQFKNRYQEIKAAPAKDVDRMLNNFSFDVPGSDRLISGVLGPTLEGQLNDGLQFYQSAEPWINKARVVAGQDPDAPPPPARAEGVNVHYPERDPQPEFWLKKASLNGLLEWAGWQGDFSGQLTDVTDQPQLVGKPIALSLKGTGKAGGAFNLDATIDTIPAAPAIDVNAVVDGIKLGSYTLSRDPQLALTSQSATLNAQLSGSSDDSGAHMNLAMRFRDLALNVQSNNDNDIVQTIINEIGKTDALDISLNYQRQGEEVMRRLKSSLDDIVKRAVRSALKQELSKQTEKVRAKLMAQANEALAPVDDALQQFGGLEALLADKEKLLEGLLK</sequence>
<proteinExistence type="predicted"/>
<keyword evidence="2" id="KW-1133">Transmembrane helix</keyword>
<evidence type="ECO:0000313" key="4">
    <source>
        <dbReference type="Proteomes" id="UP000295375"/>
    </source>
</evidence>
<accession>A0A4R6UXE5</accession>
<dbReference type="Proteomes" id="UP000295375">
    <property type="component" value="Unassembled WGS sequence"/>
</dbReference>
<feature type="transmembrane region" description="Helical" evidence="2">
    <location>
        <begin position="6"/>
        <end position="27"/>
    </location>
</feature>
<reference evidence="3 4" key="1">
    <citation type="submission" date="2019-03" db="EMBL/GenBank/DDBJ databases">
        <title>Genomic Encyclopedia of Type Strains, Phase IV (KMG-IV): sequencing the most valuable type-strain genomes for metagenomic binning, comparative biology and taxonomic classification.</title>
        <authorList>
            <person name="Goeker M."/>
        </authorList>
    </citation>
    <scope>NUCLEOTIDE SEQUENCE [LARGE SCALE GENOMIC DNA]</scope>
    <source>
        <strain evidence="3 4">DSM 103792</strain>
    </source>
</reference>
<keyword evidence="4" id="KW-1185">Reference proteome</keyword>